<feature type="transmembrane region" description="Helical" evidence="1">
    <location>
        <begin position="60"/>
        <end position="93"/>
    </location>
</feature>
<keyword evidence="1" id="KW-1133">Transmembrane helix</keyword>
<gene>
    <name evidence="2" type="ORF">H5V44_09590</name>
</gene>
<protein>
    <submittedName>
        <fullName evidence="2">Metal-dependent hydrolase</fullName>
    </submittedName>
</protein>
<reference evidence="2 3" key="1">
    <citation type="submission" date="2020-08" db="EMBL/GenBank/DDBJ databases">
        <authorList>
            <person name="Seo M.-J."/>
        </authorList>
    </citation>
    <scope>NUCLEOTIDE SEQUENCE [LARGE SCALE GENOMIC DNA]</scope>
    <source>
        <strain evidence="2 3">MBLA0160</strain>
    </source>
</reference>
<keyword evidence="1" id="KW-0812">Transmembrane</keyword>
<keyword evidence="3" id="KW-1185">Reference proteome</keyword>
<dbReference type="RefSeq" id="WP_185192907.1">
    <property type="nucleotide sequence ID" value="NZ_JACKXD010000003.1"/>
</dbReference>
<keyword evidence="2" id="KW-0378">Hydrolase</keyword>
<organism evidence="2 3">
    <name type="scientific">Halobellus ruber</name>
    <dbReference type="NCBI Taxonomy" id="2761102"/>
    <lineage>
        <taxon>Archaea</taxon>
        <taxon>Methanobacteriati</taxon>
        <taxon>Methanobacteriota</taxon>
        <taxon>Stenosarchaea group</taxon>
        <taxon>Halobacteria</taxon>
        <taxon>Halobacteriales</taxon>
        <taxon>Haloferacaceae</taxon>
        <taxon>Halobellus</taxon>
    </lineage>
</organism>
<evidence type="ECO:0000256" key="1">
    <source>
        <dbReference type="SAM" id="Phobius"/>
    </source>
</evidence>
<dbReference type="AlphaFoldDB" id="A0A7J9SII7"/>
<proteinExistence type="predicted"/>
<evidence type="ECO:0000313" key="2">
    <source>
        <dbReference type="EMBL" id="MBB6646538.1"/>
    </source>
</evidence>
<evidence type="ECO:0000313" key="3">
    <source>
        <dbReference type="Proteomes" id="UP000546257"/>
    </source>
</evidence>
<dbReference type="Proteomes" id="UP000546257">
    <property type="component" value="Unassembled WGS sequence"/>
</dbReference>
<dbReference type="EMBL" id="JACKXD010000003">
    <property type="protein sequence ID" value="MBB6646538.1"/>
    <property type="molecule type" value="Genomic_DNA"/>
</dbReference>
<accession>A0A7J9SII7</accession>
<keyword evidence="1" id="KW-0472">Membrane</keyword>
<name>A0A7J9SII7_9EURY</name>
<dbReference type="GO" id="GO:0016787">
    <property type="term" value="F:hydrolase activity"/>
    <property type="evidence" value="ECO:0007669"/>
    <property type="project" value="UniProtKB-KW"/>
</dbReference>
<sequence length="213" mass="22152">MMATTHALAGVALAVLVGTIFPGSAAGTSLAPVAAAAVGGFFPDFDLYAGHRRTLHFPVYFNVAAAVASVGAVAAAVIAPSLALAAASAALFLAAAGVHSAMDAVGGGLELRPWREESDRAVYSHHHGRWIRPRRWVRYDGAPEDLLVAVAFAAPVVYAVDGAVETGVLLAVGVSAVYVVVRKPMVIATQEVVDALPERIVDRLPGRFVDDFR</sequence>
<comment type="caution">
    <text evidence="2">The sequence shown here is derived from an EMBL/GenBank/DDBJ whole genome shotgun (WGS) entry which is preliminary data.</text>
</comment>